<dbReference type="Pfam" id="PF26215">
    <property type="entry name" value="HTH_animal"/>
    <property type="match status" value="1"/>
</dbReference>
<evidence type="ECO:0000259" key="1">
    <source>
        <dbReference type="Pfam" id="PF26215"/>
    </source>
</evidence>
<evidence type="ECO:0000313" key="2">
    <source>
        <dbReference type="EMBL" id="QQP40972.1"/>
    </source>
</evidence>
<organism evidence="2 3">
    <name type="scientific">Caligus rogercresseyi</name>
    <name type="common">Sea louse</name>
    <dbReference type="NCBI Taxonomy" id="217165"/>
    <lineage>
        <taxon>Eukaryota</taxon>
        <taxon>Metazoa</taxon>
        <taxon>Ecdysozoa</taxon>
        <taxon>Arthropoda</taxon>
        <taxon>Crustacea</taxon>
        <taxon>Multicrustacea</taxon>
        <taxon>Hexanauplia</taxon>
        <taxon>Copepoda</taxon>
        <taxon>Siphonostomatoida</taxon>
        <taxon>Caligidae</taxon>
        <taxon>Caligus</taxon>
    </lineage>
</organism>
<feature type="non-terminal residue" evidence="2">
    <location>
        <position position="1"/>
    </location>
</feature>
<protein>
    <recommendedName>
        <fullName evidence="1">Helix-turn-helix domain-containing protein</fullName>
    </recommendedName>
</protein>
<keyword evidence="3" id="KW-1185">Reference proteome</keyword>
<name>A0A7T8H0A5_CALRO</name>
<feature type="non-terminal residue" evidence="2">
    <location>
        <position position="176"/>
    </location>
</feature>
<dbReference type="Proteomes" id="UP000595437">
    <property type="component" value="Chromosome 10"/>
</dbReference>
<evidence type="ECO:0000313" key="3">
    <source>
        <dbReference type="Proteomes" id="UP000595437"/>
    </source>
</evidence>
<dbReference type="EMBL" id="CP045899">
    <property type="protein sequence ID" value="QQP40972.1"/>
    <property type="molecule type" value="Genomic_DNA"/>
</dbReference>
<reference evidence="3" key="1">
    <citation type="submission" date="2021-01" db="EMBL/GenBank/DDBJ databases">
        <title>Caligus Genome Assembly.</title>
        <authorList>
            <person name="Gallardo-Escarate C."/>
        </authorList>
    </citation>
    <scope>NUCLEOTIDE SEQUENCE [LARGE SCALE GENOMIC DNA]</scope>
</reference>
<accession>A0A7T8H0A5</accession>
<proteinExistence type="predicted"/>
<dbReference type="AlphaFoldDB" id="A0A7T8H0A5"/>
<sequence length="176" mass="20568">KLNDRTMYVHSKSNHPPSNLKAIPVCVNNRLSNLSSNPEIFNQESHYYQNALDKSGYNFKLNFTLNEPKKRRKRKRKILWFNPPFSNNVRTNIGQKFFKILDHCFPPSHPLYKLFNRSNVKLSYCTVKNMRQVINSHNKKILTPLNQLDEEEKCNCQKNKVCPMGRISGGCNAKNI</sequence>
<gene>
    <name evidence="2" type="ORF">FKW44_015206</name>
</gene>
<dbReference type="OrthoDB" id="6145231at2759"/>
<feature type="domain" description="Helix-turn-helix" evidence="1">
    <location>
        <begin position="7"/>
        <end position="58"/>
    </location>
</feature>
<dbReference type="InterPro" id="IPR058912">
    <property type="entry name" value="HTH_animal"/>
</dbReference>